<evidence type="ECO:0000313" key="2">
    <source>
        <dbReference type="EMBL" id="GBP21309.1"/>
    </source>
</evidence>
<reference evidence="2 3" key="1">
    <citation type="journal article" date="2019" name="Commun. Biol.">
        <title>The bagworm genome reveals a unique fibroin gene that provides high tensile strength.</title>
        <authorList>
            <person name="Kono N."/>
            <person name="Nakamura H."/>
            <person name="Ohtoshi R."/>
            <person name="Tomita M."/>
            <person name="Numata K."/>
            <person name="Arakawa K."/>
        </authorList>
    </citation>
    <scope>NUCLEOTIDE SEQUENCE [LARGE SCALE GENOMIC DNA]</scope>
</reference>
<comment type="caution">
    <text evidence="2">The sequence shown here is derived from an EMBL/GenBank/DDBJ whole genome shotgun (WGS) entry which is preliminary data.</text>
</comment>
<evidence type="ECO:0000313" key="3">
    <source>
        <dbReference type="Proteomes" id="UP000299102"/>
    </source>
</evidence>
<dbReference type="Proteomes" id="UP000299102">
    <property type="component" value="Unassembled WGS sequence"/>
</dbReference>
<evidence type="ECO:0000256" key="1">
    <source>
        <dbReference type="SAM" id="MobiDB-lite"/>
    </source>
</evidence>
<organism evidence="2 3">
    <name type="scientific">Eumeta variegata</name>
    <name type="common">Bagworm moth</name>
    <name type="synonym">Eumeta japonica</name>
    <dbReference type="NCBI Taxonomy" id="151549"/>
    <lineage>
        <taxon>Eukaryota</taxon>
        <taxon>Metazoa</taxon>
        <taxon>Ecdysozoa</taxon>
        <taxon>Arthropoda</taxon>
        <taxon>Hexapoda</taxon>
        <taxon>Insecta</taxon>
        <taxon>Pterygota</taxon>
        <taxon>Neoptera</taxon>
        <taxon>Endopterygota</taxon>
        <taxon>Lepidoptera</taxon>
        <taxon>Glossata</taxon>
        <taxon>Ditrysia</taxon>
        <taxon>Tineoidea</taxon>
        <taxon>Psychidae</taxon>
        <taxon>Oiketicinae</taxon>
        <taxon>Eumeta</taxon>
    </lineage>
</organism>
<accession>A0A4C1U4T5</accession>
<sequence>MKKKKEEDWGRKQVVDSRSESKVCLGSESKMRLKLRLTSIETKDDEIHFISISEAKRNNILYTEMIIKKIVIGPEYFIYLCPPPSFPFPCHEIHKPDAVSLTQSTRTLATMFTSYLFDPLEVTTLITSPENLDQWITRPTSGGPPYLFMPPTISGMADFNSRRRAFMRPTSHEIFLSVISGAPDNAALFANKRGSGRKEIHDNTAPPGPRAPPALKRPARPDRRPGKTLG</sequence>
<dbReference type="EMBL" id="BGZK01000127">
    <property type="protein sequence ID" value="GBP21309.1"/>
    <property type="molecule type" value="Genomic_DNA"/>
</dbReference>
<proteinExistence type="predicted"/>
<protein>
    <submittedName>
        <fullName evidence="2">Uncharacterized protein</fullName>
    </submittedName>
</protein>
<keyword evidence="3" id="KW-1185">Reference proteome</keyword>
<gene>
    <name evidence="2" type="ORF">EVAR_11704_1</name>
</gene>
<name>A0A4C1U4T5_EUMVA</name>
<feature type="compositionally biased region" description="Basic and acidic residues" evidence="1">
    <location>
        <begin position="219"/>
        <end position="230"/>
    </location>
</feature>
<dbReference type="AlphaFoldDB" id="A0A4C1U4T5"/>
<feature type="region of interest" description="Disordered" evidence="1">
    <location>
        <begin position="191"/>
        <end position="230"/>
    </location>
</feature>